<comment type="similarity">
    <text evidence="2 6">Belongs to the clathrin light chain family.</text>
</comment>
<reference evidence="10" key="1">
    <citation type="submission" date="2023-03" db="UniProtKB">
        <authorList>
            <consortium name="WormBaseParasite"/>
        </authorList>
    </citation>
    <scope>IDENTIFICATION</scope>
</reference>
<dbReference type="AlphaFoldDB" id="A0A9J2PMH8"/>
<dbReference type="GO" id="GO:0099631">
    <property type="term" value="C:postsynaptic endocytic zone cytoplasmic component"/>
    <property type="evidence" value="ECO:0007669"/>
    <property type="project" value="TreeGrafter"/>
</dbReference>
<comment type="function">
    <text evidence="6">Clathrin is the major protein of the polyhedral coat of coated pits and vesicles.</text>
</comment>
<evidence type="ECO:0000256" key="2">
    <source>
        <dbReference type="ARBA" id="ARBA00005263"/>
    </source>
</evidence>
<comment type="subcellular location">
    <subcellularLocation>
        <location evidence="1 6">Cytoplasmic vesicle membrane</location>
        <topology evidence="1 6">Peripheral membrane protein</topology>
        <orientation evidence="1 6">Cytoplasmic side</orientation>
    </subcellularLocation>
    <subcellularLocation>
        <location evidence="6">Membrane</location>
        <location evidence="6">Coated pit</location>
        <topology evidence="6">Peripheral membrane protein</topology>
        <orientation evidence="6">Cytoplasmic side</orientation>
    </subcellularLocation>
    <text evidence="6">Cytoplasmic face of coated pits and vesicles.</text>
</comment>
<feature type="coiled-coil region" evidence="7">
    <location>
        <begin position="143"/>
        <end position="207"/>
    </location>
</feature>
<dbReference type="PANTHER" id="PTHR10639:SF7">
    <property type="entry name" value="CLATHRIN LIGHT CHAIN"/>
    <property type="match status" value="1"/>
</dbReference>
<dbReference type="GO" id="GO:0032050">
    <property type="term" value="F:clathrin heavy chain binding"/>
    <property type="evidence" value="ECO:0007669"/>
    <property type="project" value="TreeGrafter"/>
</dbReference>
<evidence type="ECO:0000256" key="3">
    <source>
        <dbReference type="ARBA" id="ARBA00023136"/>
    </source>
</evidence>
<feature type="compositionally biased region" description="Polar residues" evidence="8">
    <location>
        <begin position="122"/>
        <end position="134"/>
    </location>
</feature>
<dbReference type="PANTHER" id="PTHR10639">
    <property type="entry name" value="CLATHRIN LIGHT CHAIN"/>
    <property type="match status" value="1"/>
</dbReference>
<keyword evidence="7" id="KW-0175">Coiled coil</keyword>
<dbReference type="GO" id="GO:0072583">
    <property type="term" value="P:clathrin-dependent endocytosis"/>
    <property type="evidence" value="ECO:0007669"/>
    <property type="project" value="TreeGrafter"/>
</dbReference>
<evidence type="ECO:0000313" key="10">
    <source>
        <dbReference type="WBParaSite" id="ALUE_0001114701-mRNA-1"/>
    </source>
</evidence>
<keyword evidence="5 6" id="KW-0968">Cytoplasmic vesicle</keyword>
<feature type="region of interest" description="Disordered" evidence="8">
    <location>
        <begin position="119"/>
        <end position="141"/>
    </location>
</feature>
<dbReference type="Proteomes" id="UP000036681">
    <property type="component" value="Unplaced"/>
</dbReference>
<evidence type="ECO:0000256" key="6">
    <source>
        <dbReference type="RuleBase" id="RU363137"/>
    </source>
</evidence>
<keyword evidence="4 6" id="KW-0168">Coated pit</keyword>
<dbReference type="Pfam" id="PF01086">
    <property type="entry name" value="Clathrin_lg_ch"/>
    <property type="match status" value="1"/>
</dbReference>
<proteinExistence type="inferred from homology"/>
<dbReference type="GO" id="GO:0030130">
    <property type="term" value="C:clathrin coat of trans-Golgi network vesicle"/>
    <property type="evidence" value="ECO:0007669"/>
    <property type="project" value="InterPro"/>
</dbReference>
<accession>A0A9J2PMH8</accession>
<keyword evidence="3 6" id="KW-0472">Membrane</keyword>
<keyword evidence="9" id="KW-1185">Reference proteome</keyword>
<name>A0A9J2PMH8_ASCLU</name>
<evidence type="ECO:0000256" key="8">
    <source>
        <dbReference type="SAM" id="MobiDB-lite"/>
    </source>
</evidence>
<dbReference type="GO" id="GO:0030132">
    <property type="term" value="C:clathrin coat of coated pit"/>
    <property type="evidence" value="ECO:0007669"/>
    <property type="project" value="InterPro"/>
</dbReference>
<evidence type="ECO:0000256" key="7">
    <source>
        <dbReference type="SAM" id="Coils"/>
    </source>
</evidence>
<dbReference type="InterPro" id="IPR000996">
    <property type="entry name" value="Clathrin_L-chain"/>
</dbReference>
<organism evidence="9 10">
    <name type="scientific">Ascaris lumbricoides</name>
    <name type="common">Giant roundworm</name>
    <dbReference type="NCBI Taxonomy" id="6252"/>
    <lineage>
        <taxon>Eukaryota</taxon>
        <taxon>Metazoa</taxon>
        <taxon>Ecdysozoa</taxon>
        <taxon>Nematoda</taxon>
        <taxon>Chromadorea</taxon>
        <taxon>Rhabditida</taxon>
        <taxon>Spirurina</taxon>
        <taxon>Ascaridomorpha</taxon>
        <taxon>Ascaridoidea</taxon>
        <taxon>Ascarididae</taxon>
        <taxon>Ascaris</taxon>
    </lineage>
</organism>
<evidence type="ECO:0000313" key="9">
    <source>
        <dbReference type="Proteomes" id="UP000036681"/>
    </source>
</evidence>
<sequence>MGIPCDRVWQQCRGAYSSEASLPGREAMSDPVADFLAREQDVLAGIDGAPLPAPAADSLPPTDNGSHFTRTSWNPAMFFTAPTDRPKWHNEFNGFEELNAGGDSGVDLTTLDSTHIPMARHSANTTPSPLTIGSTPKVEPEKIRKWREEQKIMLQKKDEAEEKKKEEMRAAAKKELDEWYAQRAEQLRKTKAANRKLEQELLAERDSTEGGAEWDRIAKLCEFNTKNSKNTADVSRLRSLLLQLKSRKE</sequence>
<dbReference type="WBParaSite" id="ALUE_0001114701-mRNA-1">
    <property type="protein sequence ID" value="ALUE_0001114701-mRNA-1"/>
    <property type="gene ID" value="ALUE_0001114701"/>
</dbReference>
<protein>
    <recommendedName>
        <fullName evidence="6">Clathrin light chain</fullName>
    </recommendedName>
</protein>
<evidence type="ECO:0000256" key="1">
    <source>
        <dbReference type="ARBA" id="ARBA00004180"/>
    </source>
</evidence>
<dbReference type="GO" id="GO:0030672">
    <property type="term" value="C:synaptic vesicle membrane"/>
    <property type="evidence" value="ECO:0007669"/>
    <property type="project" value="TreeGrafter"/>
</dbReference>
<evidence type="ECO:0000256" key="5">
    <source>
        <dbReference type="ARBA" id="ARBA00023329"/>
    </source>
</evidence>
<dbReference type="GO" id="GO:0006886">
    <property type="term" value="P:intracellular protein transport"/>
    <property type="evidence" value="ECO:0007669"/>
    <property type="project" value="InterPro"/>
</dbReference>
<evidence type="ECO:0000256" key="4">
    <source>
        <dbReference type="ARBA" id="ARBA00023176"/>
    </source>
</evidence>
<dbReference type="GO" id="GO:0005198">
    <property type="term" value="F:structural molecule activity"/>
    <property type="evidence" value="ECO:0007669"/>
    <property type="project" value="InterPro"/>
</dbReference>